<dbReference type="GO" id="GO:0016020">
    <property type="term" value="C:membrane"/>
    <property type="evidence" value="ECO:0007669"/>
    <property type="project" value="UniProtKB-SubCell"/>
</dbReference>
<feature type="transmembrane region" description="Helical" evidence="6">
    <location>
        <begin position="313"/>
        <end position="333"/>
    </location>
</feature>
<keyword evidence="4 6" id="KW-1133">Transmembrane helix</keyword>
<dbReference type="InterPro" id="IPR002549">
    <property type="entry name" value="AI-2E-like"/>
</dbReference>
<evidence type="ECO:0000256" key="5">
    <source>
        <dbReference type="ARBA" id="ARBA00023136"/>
    </source>
</evidence>
<organism evidence="7 10">
    <name type="scientific">Pediococcus damnosus</name>
    <dbReference type="NCBI Taxonomy" id="51663"/>
    <lineage>
        <taxon>Bacteria</taxon>
        <taxon>Bacillati</taxon>
        <taxon>Bacillota</taxon>
        <taxon>Bacilli</taxon>
        <taxon>Lactobacillales</taxon>
        <taxon>Lactobacillaceae</taxon>
        <taxon>Pediococcus</taxon>
    </lineage>
</organism>
<feature type="transmembrane region" description="Helical" evidence="6">
    <location>
        <begin position="20"/>
        <end position="45"/>
    </location>
</feature>
<dbReference type="AlphaFoldDB" id="A0A143AC50"/>
<feature type="transmembrane region" description="Helical" evidence="6">
    <location>
        <begin position="204"/>
        <end position="222"/>
    </location>
</feature>
<evidence type="ECO:0000313" key="10">
    <source>
        <dbReference type="Proteomes" id="UP000076405"/>
    </source>
</evidence>
<evidence type="ECO:0000256" key="1">
    <source>
        <dbReference type="ARBA" id="ARBA00004141"/>
    </source>
</evidence>
<feature type="transmembrane region" description="Helical" evidence="6">
    <location>
        <begin position="150"/>
        <end position="170"/>
    </location>
</feature>
<keyword evidence="5 6" id="KW-0472">Membrane</keyword>
<dbReference type="EMBL" id="CP012288">
    <property type="protein sequence ID" value="AMV66248.1"/>
    <property type="molecule type" value="Genomic_DNA"/>
</dbReference>
<feature type="transmembrane region" description="Helical" evidence="6">
    <location>
        <begin position="255"/>
        <end position="275"/>
    </location>
</feature>
<gene>
    <name evidence="7" type="ORF">ADU70_0377</name>
    <name evidence="8" type="ORF">ADU72_0299</name>
</gene>
<keyword evidence="3 6" id="KW-0812">Transmembrane</keyword>
<proteinExistence type="inferred from homology"/>
<evidence type="ECO:0000256" key="2">
    <source>
        <dbReference type="ARBA" id="ARBA00009773"/>
    </source>
</evidence>
<evidence type="ECO:0000313" key="7">
    <source>
        <dbReference type="EMBL" id="AMV61877.1"/>
    </source>
</evidence>
<dbReference type="PANTHER" id="PTHR21716:SF62">
    <property type="entry name" value="TRANSPORT PROTEIN YDBI-RELATED"/>
    <property type="match status" value="1"/>
</dbReference>
<dbReference type="Proteomes" id="UP000076405">
    <property type="component" value="Chromosome"/>
</dbReference>
<dbReference type="Pfam" id="PF01594">
    <property type="entry name" value="AI-2E_transport"/>
    <property type="match status" value="1"/>
</dbReference>
<dbReference type="RefSeq" id="WP_046871832.1">
    <property type="nucleotide sequence ID" value="NZ_BAAAXI010000185.1"/>
</dbReference>
<feature type="transmembrane region" description="Helical" evidence="6">
    <location>
        <begin position="66"/>
        <end position="88"/>
    </location>
</feature>
<evidence type="ECO:0000256" key="4">
    <source>
        <dbReference type="ARBA" id="ARBA00022989"/>
    </source>
</evidence>
<comment type="subcellular location">
    <subcellularLocation>
        <location evidence="1">Membrane</location>
        <topology evidence="1">Multi-pass membrane protein</topology>
    </subcellularLocation>
</comment>
<evidence type="ECO:0000313" key="9">
    <source>
        <dbReference type="Proteomes" id="UP000076244"/>
    </source>
</evidence>
<protein>
    <submittedName>
        <fullName evidence="7">Uncharacterized protein</fullName>
    </submittedName>
</protein>
<sequence>MEHIIKFFKSEDVELYSTLVGVIIVLFLLKPFLSLILFVIIFSFLGHVGTKNLRKLLPINQPIATILLYVLVIGLFVTIVGVAAPVLADQFSGLPKLIEKTIDRHPVFDQQMYTWAQKAIHNSSVLKHSSDLALTGLIKLGHVGRGIEHVIMGVFLSFIFNLTYNHLCHFGQAFLNSRHKHLFNNIYKLAAMFVHIFGTVIETQLIICSINTILMTIGLWIIGMPSLLVLGLMVFVLGLIPVAGVLISLIPLSVIGFSVNGFVTVFEVLILVVIVHIFESYFLHPKLMANATALPIFVTFVTLIVSGELFGTWGLIVGIPIVAFFIELLGVNVRKQRPKNLKQSIDSEIEQ</sequence>
<comment type="similarity">
    <text evidence="2">Belongs to the autoinducer-2 exporter (AI-2E) (TC 2.A.86) family.</text>
</comment>
<evidence type="ECO:0000256" key="3">
    <source>
        <dbReference type="ARBA" id="ARBA00022692"/>
    </source>
</evidence>
<evidence type="ECO:0000313" key="8">
    <source>
        <dbReference type="EMBL" id="AMV66248.1"/>
    </source>
</evidence>
<dbReference type="KEGG" id="pdm:ADU72_0299"/>
<dbReference type="OrthoDB" id="9772136at2"/>
<keyword evidence="9" id="KW-1185">Reference proteome</keyword>
<reference evidence="9 10" key="1">
    <citation type="journal article" date="2016" name="PLoS ONE">
        <title>The Identification of Novel Diagnostic Marker Genes for the Detection of Beer Spoiling Pediococcus damnosus Strains Using the BlAst Diagnostic Gene findEr.</title>
        <authorList>
            <person name="Behr J."/>
            <person name="Geissler A.J."/>
            <person name="Schmid J."/>
            <person name="Zehe A."/>
            <person name="Vogel R.F."/>
        </authorList>
    </citation>
    <scope>NUCLEOTIDE SEQUENCE [LARGE SCALE GENOMIC DNA]</scope>
    <source>
        <strain evidence="7 10">TMW 2.1533</strain>
        <strain evidence="8 9">TMW 2.1535</strain>
    </source>
</reference>
<dbReference type="GO" id="GO:0055085">
    <property type="term" value="P:transmembrane transport"/>
    <property type="evidence" value="ECO:0007669"/>
    <property type="project" value="TreeGrafter"/>
</dbReference>
<accession>A0A143AC50</accession>
<name>A0A143AC50_9LACO</name>
<feature type="transmembrane region" description="Helical" evidence="6">
    <location>
        <begin position="227"/>
        <end position="249"/>
    </location>
</feature>
<dbReference type="Proteomes" id="UP000076244">
    <property type="component" value="Chromosome"/>
</dbReference>
<dbReference type="PANTHER" id="PTHR21716">
    <property type="entry name" value="TRANSMEMBRANE PROTEIN"/>
    <property type="match status" value="1"/>
</dbReference>
<evidence type="ECO:0000256" key="6">
    <source>
        <dbReference type="SAM" id="Phobius"/>
    </source>
</evidence>
<dbReference type="EMBL" id="CP012275">
    <property type="protein sequence ID" value="AMV61877.1"/>
    <property type="molecule type" value="Genomic_DNA"/>
</dbReference>